<keyword evidence="2" id="KW-1185">Reference proteome</keyword>
<dbReference type="KEGG" id="nvi:100116819"/>
<dbReference type="GO" id="GO:0006120">
    <property type="term" value="P:mitochondrial electron transport, NADH to ubiquinone"/>
    <property type="evidence" value="ECO:0007669"/>
    <property type="project" value="InterPro"/>
</dbReference>
<dbReference type="Pfam" id="PF09782">
    <property type="entry name" value="NDUF_B6"/>
    <property type="match status" value="1"/>
</dbReference>
<dbReference type="InterPro" id="IPR019174">
    <property type="entry name" value="NADH_DH_b-subcmplx_su6"/>
</dbReference>
<sequence>MGGNDVANEYGCSNSSGVKVMGIQGRMASQRERMIGMTDAERAWRAKWIKDQELHGEPIIPKDYYKERFNPIRRFYRYPMDKFEAALAPVIGANKALITRHFIAKLSFLIMTCYGAHYYQKYNRSDWTRKGGWKIVKNRPASYPGDPGFPYIKDTKPHEYASFGFENSPI</sequence>
<proteinExistence type="predicted"/>
<dbReference type="PANTHER" id="PTHR21106">
    <property type="entry name" value="NADH DEHYDROGENASE [UBIQUINONE] 1 BETA SUBCOMPLEX SUBUNIT 6"/>
    <property type="match status" value="1"/>
</dbReference>
<dbReference type="OrthoDB" id="5824032at2759"/>
<name>A0A7M6URY2_NASVI</name>
<gene>
    <name evidence="1" type="primary">100116819</name>
</gene>
<dbReference type="SMR" id="A0A7M6URY2"/>
<dbReference type="InParanoid" id="A0A7M6URY2"/>
<dbReference type="AlphaFoldDB" id="A0A7M6URY2"/>
<dbReference type="OMA" id="IRFWTGK"/>
<dbReference type="Proteomes" id="UP000002358">
    <property type="component" value="Chromosome 4"/>
</dbReference>
<accession>A0A7M6URY2</accession>
<dbReference type="FunCoup" id="A0A7M6URY2">
    <property type="interactions" value="96"/>
</dbReference>
<organism evidence="1 2">
    <name type="scientific">Nasonia vitripennis</name>
    <name type="common">Parasitic wasp</name>
    <dbReference type="NCBI Taxonomy" id="7425"/>
    <lineage>
        <taxon>Eukaryota</taxon>
        <taxon>Metazoa</taxon>
        <taxon>Ecdysozoa</taxon>
        <taxon>Arthropoda</taxon>
        <taxon>Hexapoda</taxon>
        <taxon>Insecta</taxon>
        <taxon>Pterygota</taxon>
        <taxon>Neoptera</taxon>
        <taxon>Endopterygota</taxon>
        <taxon>Hymenoptera</taxon>
        <taxon>Apocrita</taxon>
        <taxon>Proctotrupomorpha</taxon>
        <taxon>Chalcidoidea</taxon>
        <taxon>Pteromalidae</taxon>
        <taxon>Pteromalinae</taxon>
        <taxon>Nasonia</taxon>
    </lineage>
</organism>
<reference evidence="1" key="1">
    <citation type="submission" date="2021-01" db="UniProtKB">
        <authorList>
            <consortium name="EnsemblMetazoa"/>
        </authorList>
    </citation>
    <scope>IDENTIFICATION</scope>
</reference>
<evidence type="ECO:0000313" key="1">
    <source>
        <dbReference type="EnsemblMetazoa" id="NP_001165790"/>
    </source>
</evidence>
<evidence type="ECO:0008006" key="3">
    <source>
        <dbReference type="Google" id="ProtNLM"/>
    </source>
</evidence>
<dbReference type="PANTHER" id="PTHR21106:SF2">
    <property type="entry name" value="NADH DEHYDROGENASE [UBIQUINONE] 1 BETA SUBCOMPLEX SUBUNIT 6"/>
    <property type="match status" value="1"/>
</dbReference>
<dbReference type="EnsemblMetazoa" id="GeneID_100116819M_001172319">
    <property type="protein sequence ID" value="NP_001165790"/>
    <property type="gene ID" value="GeneID_100116819dufb6"/>
</dbReference>
<dbReference type="GO" id="GO:0005739">
    <property type="term" value="C:mitochondrion"/>
    <property type="evidence" value="ECO:0007669"/>
    <property type="project" value="GOC"/>
</dbReference>
<protein>
    <recommendedName>
        <fullName evidence="3">Complex I-B17</fullName>
    </recommendedName>
</protein>
<evidence type="ECO:0000313" key="2">
    <source>
        <dbReference type="Proteomes" id="UP000002358"/>
    </source>
</evidence>